<dbReference type="CDD" id="cd03228">
    <property type="entry name" value="ABCC_MRP_Like"/>
    <property type="match status" value="1"/>
</dbReference>
<evidence type="ECO:0000256" key="6">
    <source>
        <dbReference type="ARBA" id="ARBA00023136"/>
    </source>
</evidence>
<dbReference type="InterPro" id="IPR011527">
    <property type="entry name" value="ABC1_TM_dom"/>
</dbReference>
<feature type="transmembrane region" description="Helical" evidence="7">
    <location>
        <begin position="258"/>
        <end position="282"/>
    </location>
</feature>
<feature type="transmembrane region" description="Helical" evidence="7">
    <location>
        <begin position="21"/>
        <end position="41"/>
    </location>
</feature>
<name>A0AAX4HMS1_9BACT</name>
<dbReference type="SMART" id="SM00382">
    <property type="entry name" value="AAA"/>
    <property type="match status" value="1"/>
</dbReference>
<feature type="transmembrane region" description="Helical" evidence="7">
    <location>
        <begin position="166"/>
        <end position="191"/>
    </location>
</feature>
<evidence type="ECO:0000256" key="3">
    <source>
        <dbReference type="ARBA" id="ARBA00022741"/>
    </source>
</evidence>
<organism evidence="10 11">
    <name type="scientific">Peredibacter starrii</name>
    <dbReference type="NCBI Taxonomy" id="28202"/>
    <lineage>
        <taxon>Bacteria</taxon>
        <taxon>Pseudomonadati</taxon>
        <taxon>Bdellovibrionota</taxon>
        <taxon>Bacteriovoracia</taxon>
        <taxon>Bacteriovoracales</taxon>
        <taxon>Bacteriovoracaceae</taxon>
        <taxon>Peredibacter</taxon>
    </lineage>
</organism>
<evidence type="ECO:0000259" key="8">
    <source>
        <dbReference type="PROSITE" id="PS50893"/>
    </source>
</evidence>
<accession>A0AAX4HMS1</accession>
<dbReference type="PANTHER" id="PTHR24221:SF654">
    <property type="entry name" value="ATP-BINDING CASSETTE SUB-FAMILY B MEMBER 6"/>
    <property type="match status" value="1"/>
</dbReference>
<dbReference type="SUPFAM" id="SSF90123">
    <property type="entry name" value="ABC transporter transmembrane region"/>
    <property type="match status" value="1"/>
</dbReference>
<dbReference type="InterPro" id="IPR039421">
    <property type="entry name" value="Type_1_exporter"/>
</dbReference>
<dbReference type="PROSITE" id="PS50893">
    <property type="entry name" value="ABC_TRANSPORTER_2"/>
    <property type="match status" value="1"/>
</dbReference>
<dbReference type="InterPro" id="IPR003439">
    <property type="entry name" value="ABC_transporter-like_ATP-bd"/>
</dbReference>
<keyword evidence="2 7" id="KW-0812">Transmembrane</keyword>
<evidence type="ECO:0000313" key="11">
    <source>
        <dbReference type="Proteomes" id="UP001324634"/>
    </source>
</evidence>
<evidence type="ECO:0000256" key="2">
    <source>
        <dbReference type="ARBA" id="ARBA00022692"/>
    </source>
</evidence>
<dbReference type="InterPro" id="IPR036640">
    <property type="entry name" value="ABC1_TM_sf"/>
</dbReference>
<gene>
    <name evidence="10" type="ORF">SOO65_17650</name>
</gene>
<evidence type="ECO:0000256" key="5">
    <source>
        <dbReference type="ARBA" id="ARBA00022989"/>
    </source>
</evidence>
<sequence length="569" mass="64499">MSLSSSKNNWLTYIWLKSETPLAIFILVNLVISAITGYLTPKFISSFYESLNNDASFHREMINLVLLFSIEYINRFLFSLGSNRYIQVLLTEIRRRSFALWLKAPFKRKSGKHDEYPLGEVLARLMNDTDAVREVVSSGSFGIFIDIIFILSCLISFLQLNSTTGVALFVAEVIACLLLIKGSKFMAVIFADVRRITGLMARVITDLTSGLKELFFSPNDRYATKRGEKIFEEFLDKQLHANIWDASYYSAAESLYPILVALVMIIVPHSQIVEVAILAALIDLIQKSITPIKDVASKISVIQRARTGIDRLHQFNDSFNQDNLERMDFTHLEAQTMKFDLEYFQYDQGFKLDKIQFEIHRGEILGILGESGCGKSTLLKLLSGQYHTFTGTITMDGKVIDASDEKGLRLFSSYVSLISQDSHVFTETLKFNITLGASEGFDTFWKLACDSIPYLNRWGLKPEDKVIPKALSMGQKQLISGLRALFLKKPVILMDEISSGLDSELEAALRDLIRFFQSRSMTIIVTHRLETILNSHKLILMEEGRIAATGSHQVLRGVAKYQEFLKHLH</sequence>
<dbReference type="GO" id="GO:0016887">
    <property type="term" value="F:ATP hydrolysis activity"/>
    <property type="evidence" value="ECO:0007669"/>
    <property type="project" value="InterPro"/>
</dbReference>
<reference evidence="10 11" key="1">
    <citation type="submission" date="2023-11" db="EMBL/GenBank/DDBJ databases">
        <title>Peredibacter starrii A3.12.</title>
        <authorList>
            <person name="Mitchell R.J."/>
        </authorList>
    </citation>
    <scope>NUCLEOTIDE SEQUENCE [LARGE SCALE GENOMIC DNA]</scope>
    <source>
        <strain evidence="10 11">A3.12</strain>
    </source>
</reference>
<dbReference type="InterPro" id="IPR003593">
    <property type="entry name" value="AAA+_ATPase"/>
</dbReference>
<protein>
    <submittedName>
        <fullName evidence="10">ABC transporter ATP-binding protein</fullName>
    </submittedName>
</protein>
<evidence type="ECO:0000313" key="10">
    <source>
        <dbReference type="EMBL" id="WPU64521.1"/>
    </source>
</evidence>
<dbReference type="Proteomes" id="UP001324634">
    <property type="component" value="Chromosome"/>
</dbReference>
<evidence type="ECO:0000259" key="9">
    <source>
        <dbReference type="PROSITE" id="PS50929"/>
    </source>
</evidence>
<evidence type="ECO:0000256" key="1">
    <source>
        <dbReference type="ARBA" id="ARBA00004651"/>
    </source>
</evidence>
<feature type="domain" description="ABC transmembrane type-1" evidence="9">
    <location>
        <begin position="30"/>
        <end position="304"/>
    </location>
</feature>
<dbReference type="InterPro" id="IPR027417">
    <property type="entry name" value="P-loop_NTPase"/>
</dbReference>
<proteinExistence type="predicted"/>
<dbReference type="AlphaFoldDB" id="A0AAX4HMS1"/>
<dbReference type="SUPFAM" id="SSF52540">
    <property type="entry name" value="P-loop containing nucleoside triphosphate hydrolases"/>
    <property type="match status" value="1"/>
</dbReference>
<dbReference type="RefSeq" id="WP_321393469.1">
    <property type="nucleotide sequence ID" value="NZ_CP139487.1"/>
</dbReference>
<keyword evidence="3" id="KW-0547">Nucleotide-binding</keyword>
<dbReference type="Gene3D" id="1.20.1560.10">
    <property type="entry name" value="ABC transporter type 1, transmembrane domain"/>
    <property type="match status" value="1"/>
</dbReference>
<dbReference type="GO" id="GO:0034040">
    <property type="term" value="F:ATPase-coupled lipid transmembrane transporter activity"/>
    <property type="evidence" value="ECO:0007669"/>
    <property type="project" value="TreeGrafter"/>
</dbReference>
<evidence type="ECO:0000256" key="7">
    <source>
        <dbReference type="SAM" id="Phobius"/>
    </source>
</evidence>
<dbReference type="GO" id="GO:0005524">
    <property type="term" value="F:ATP binding"/>
    <property type="evidence" value="ECO:0007669"/>
    <property type="project" value="UniProtKB-KW"/>
</dbReference>
<dbReference type="GO" id="GO:0140359">
    <property type="term" value="F:ABC-type transporter activity"/>
    <property type="evidence" value="ECO:0007669"/>
    <property type="project" value="InterPro"/>
</dbReference>
<dbReference type="Pfam" id="PF00664">
    <property type="entry name" value="ABC_membrane"/>
    <property type="match status" value="1"/>
</dbReference>
<feature type="transmembrane region" description="Helical" evidence="7">
    <location>
        <begin position="141"/>
        <end position="160"/>
    </location>
</feature>
<dbReference type="PANTHER" id="PTHR24221">
    <property type="entry name" value="ATP-BINDING CASSETTE SUB-FAMILY B"/>
    <property type="match status" value="1"/>
</dbReference>
<dbReference type="GO" id="GO:0005886">
    <property type="term" value="C:plasma membrane"/>
    <property type="evidence" value="ECO:0007669"/>
    <property type="project" value="UniProtKB-SubCell"/>
</dbReference>
<keyword evidence="11" id="KW-1185">Reference proteome</keyword>
<keyword evidence="6 7" id="KW-0472">Membrane</keyword>
<keyword evidence="5 7" id="KW-1133">Transmembrane helix</keyword>
<dbReference type="Pfam" id="PF00005">
    <property type="entry name" value="ABC_tran"/>
    <property type="match status" value="1"/>
</dbReference>
<comment type="subcellular location">
    <subcellularLocation>
        <location evidence="1">Cell membrane</location>
        <topology evidence="1">Multi-pass membrane protein</topology>
    </subcellularLocation>
</comment>
<dbReference type="Gene3D" id="3.40.50.300">
    <property type="entry name" value="P-loop containing nucleotide triphosphate hydrolases"/>
    <property type="match status" value="1"/>
</dbReference>
<evidence type="ECO:0000256" key="4">
    <source>
        <dbReference type="ARBA" id="ARBA00022840"/>
    </source>
</evidence>
<feature type="domain" description="ABC transporter" evidence="8">
    <location>
        <begin position="337"/>
        <end position="568"/>
    </location>
</feature>
<keyword evidence="4 10" id="KW-0067">ATP-binding</keyword>
<dbReference type="PROSITE" id="PS50929">
    <property type="entry name" value="ABC_TM1F"/>
    <property type="match status" value="1"/>
</dbReference>
<dbReference type="KEGG" id="psti:SOO65_17650"/>
<dbReference type="EMBL" id="CP139487">
    <property type="protein sequence ID" value="WPU64521.1"/>
    <property type="molecule type" value="Genomic_DNA"/>
</dbReference>